<accession>A0A0D2JHV2</accession>
<dbReference type="KEGG" id="mng:MNEG_9029"/>
<evidence type="ECO:0000313" key="3">
    <source>
        <dbReference type="Proteomes" id="UP000054498"/>
    </source>
</evidence>
<dbReference type="SUPFAM" id="SSF49899">
    <property type="entry name" value="Concanavalin A-like lectins/glucanases"/>
    <property type="match status" value="1"/>
</dbReference>
<dbReference type="InterPro" id="IPR001870">
    <property type="entry name" value="B30.2/SPRY"/>
</dbReference>
<keyword evidence="3" id="KW-1185">Reference proteome</keyword>
<dbReference type="PANTHER" id="PTHR12864">
    <property type="entry name" value="RAN BINDING PROTEIN 9-RELATED"/>
    <property type="match status" value="1"/>
</dbReference>
<dbReference type="InterPro" id="IPR050618">
    <property type="entry name" value="Ubq-SigPath_Reg"/>
</dbReference>
<dbReference type="Gene3D" id="2.60.120.920">
    <property type="match status" value="1"/>
</dbReference>
<dbReference type="InterPro" id="IPR013320">
    <property type="entry name" value="ConA-like_dom_sf"/>
</dbReference>
<evidence type="ECO:0000259" key="1">
    <source>
        <dbReference type="PROSITE" id="PS50188"/>
    </source>
</evidence>
<dbReference type="OrthoDB" id="25503at2759"/>
<reference evidence="2 3" key="1">
    <citation type="journal article" date="2013" name="BMC Genomics">
        <title>Reconstruction of the lipid metabolism for the microalga Monoraphidium neglectum from its genome sequence reveals characteristics suitable for biofuel production.</title>
        <authorList>
            <person name="Bogen C."/>
            <person name="Al-Dilaimi A."/>
            <person name="Albersmeier A."/>
            <person name="Wichmann J."/>
            <person name="Grundmann M."/>
            <person name="Rupp O."/>
            <person name="Lauersen K.J."/>
            <person name="Blifernez-Klassen O."/>
            <person name="Kalinowski J."/>
            <person name="Goesmann A."/>
            <person name="Mussgnug J.H."/>
            <person name="Kruse O."/>
        </authorList>
    </citation>
    <scope>NUCLEOTIDE SEQUENCE [LARGE SCALE GENOMIC DNA]</scope>
    <source>
        <strain evidence="2 3">SAG 48.87</strain>
    </source>
</reference>
<dbReference type="Proteomes" id="UP000054498">
    <property type="component" value="Unassembled WGS sequence"/>
</dbReference>
<organism evidence="2 3">
    <name type="scientific">Monoraphidium neglectum</name>
    <dbReference type="NCBI Taxonomy" id="145388"/>
    <lineage>
        <taxon>Eukaryota</taxon>
        <taxon>Viridiplantae</taxon>
        <taxon>Chlorophyta</taxon>
        <taxon>core chlorophytes</taxon>
        <taxon>Chlorophyceae</taxon>
        <taxon>CS clade</taxon>
        <taxon>Sphaeropleales</taxon>
        <taxon>Selenastraceae</taxon>
        <taxon>Monoraphidium</taxon>
    </lineage>
</organism>
<dbReference type="EMBL" id="KK102014">
    <property type="protein sequence ID" value="KIY98932.1"/>
    <property type="molecule type" value="Genomic_DNA"/>
</dbReference>
<dbReference type="SMART" id="SM00449">
    <property type="entry name" value="SPRY"/>
    <property type="match status" value="1"/>
</dbReference>
<evidence type="ECO:0000313" key="2">
    <source>
        <dbReference type="EMBL" id="KIY98932.1"/>
    </source>
</evidence>
<proteinExistence type="predicted"/>
<dbReference type="STRING" id="145388.A0A0D2JHV2"/>
<dbReference type="InterPro" id="IPR043136">
    <property type="entry name" value="B30.2/SPRY_sf"/>
</dbReference>
<name>A0A0D2JHV2_9CHLO</name>
<sequence length="222" mass="23930">MELGPSELGPTGGPHLELGKDKLTVRYTGDGRHDVGAIQANRPVPARQLLFYFEVTVLDQGELGKIGVGFTPRDAKLTRQPGWEPGSYGYHGDDGLRYAASGKGDEYGPRFGAGDTIGAALHLGRGEIFFTKNGNRLRTAFSGVRNPGQLYPTIGLHSRNESVAVNFGARPFRFDLESVLAEEAAQEAAAVRRQGAVGSRGRGRAVLSRARSHHLSIRCLFS</sequence>
<dbReference type="PROSITE" id="PS50188">
    <property type="entry name" value="B302_SPRY"/>
    <property type="match status" value="1"/>
</dbReference>
<feature type="domain" description="B30.2/SPRY" evidence="1">
    <location>
        <begin position="1"/>
        <end position="172"/>
    </location>
</feature>
<dbReference type="GeneID" id="25741904"/>
<dbReference type="InterPro" id="IPR003877">
    <property type="entry name" value="SPRY_dom"/>
</dbReference>
<protein>
    <submittedName>
        <fullName evidence="2">Ran-binding protein 10</fullName>
    </submittedName>
</protein>
<gene>
    <name evidence="2" type="ORF">MNEG_9029</name>
</gene>
<dbReference type="RefSeq" id="XP_013897952.1">
    <property type="nucleotide sequence ID" value="XM_014042498.1"/>
</dbReference>
<dbReference type="AlphaFoldDB" id="A0A0D2JHV2"/>
<dbReference type="Pfam" id="PF00622">
    <property type="entry name" value="SPRY"/>
    <property type="match status" value="1"/>
</dbReference>